<accession>A0ACB6Z3Z0</accession>
<evidence type="ECO:0000313" key="2">
    <source>
        <dbReference type="Proteomes" id="UP000886501"/>
    </source>
</evidence>
<dbReference type="EMBL" id="MU118180">
    <property type="protein sequence ID" value="KAF9643861.1"/>
    <property type="molecule type" value="Genomic_DNA"/>
</dbReference>
<reference evidence="1" key="1">
    <citation type="submission" date="2019-10" db="EMBL/GenBank/DDBJ databases">
        <authorList>
            <consortium name="DOE Joint Genome Institute"/>
            <person name="Kuo A."/>
            <person name="Miyauchi S."/>
            <person name="Kiss E."/>
            <person name="Drula E."/>
            <person name="Kohler A."/>
            <person name="Sanchez-Garcia M."/>
            <person name="Andreopoulos B."/>
            <person name="Barry K.W."/>
            <person name="Bonito G."/>
            <person name="Buee M."/>
            <person name="Carver A."/>
            <person name="Chen C."/>
            <person name="Cichocki N."/>
            <person name="Clum A."/>
            <person name="Culley D."/>
            <person name="Crous P.W."/>
            <person name="Fauchery L."/>
            <person name="Girlanda M."/>
            <person name="Hayes R."/>
            <person name="Keri Z."/>
            <person name="Labutti K."/>
            <person name="Lipzen A."/>
            <person name="Lombard V."/>
            <person name="Magnuson J."/>
            <person name="Maillard F."/>
            <person name="Morin E."/>
            <person name="Murat C."/>
            <person name="Nolan M."/>
            <person name="Ohm R."/>
            <person name="Pangilinan J."/>
            <person name="Pereira M."/>
            <person name="Perotto S."/>
            <person name="Peter M."/>
            <person name="Riley R."/>
            <person name="Sitrit Y."/>
            <person name="Stielow B."/>
            <person name="Szollosi G."/>
            <person name="Zifcakova L."/>
            <person name="Stursova M."/>
            <person name="Spatafora J.W."/>
            <person name="Tedersoo L."/>
            <person name="Vaario L.-M."/>
            <person name="Yamada A."/>
            <person name="Yan M."/>
            <person name="Wang P."/>
            <person name="Xu J."/>
            <person name="Bruns T."/>
            <person name="Baldrian P."/>
            <person name="Vilgalys R."/>
            <person name="Henrissat B."/>
            <person name="Grigoriev I.V."/>
            <person name="Hibbett D."/>
            <person name="Nagy L.G."/>
            <person name="Martin F.M."/>
        </authorList>
    </citation>
    <scope>NUCLEOTIDE SEQUENCE</scope>
    <source>
        <strain evidence="1">P2</strain>
    </source>
</reference>
<keyword evidence="2" id="KW-1185">Reference proteome</keyword>
<gene>
    <name evidence="1" type="ORF">BDM02DRAFT_3122845</name>
</gene>
<reference evidence="1" key="2">
    <citation type="journal article" date="2020" name="Nat. Commun.">
        <title>Large-scale genome sequencing of mycorrhizal fungi provides insights into the early evolution of symbiotic traits.</title>
        <authorList>
            <person name="Miyauchi S."/>
            <person name="Kiss E."/>
            <person name="Kuo A."/>
            <person name="Drula E."/>
            <person name="Kohler A."/>
            <person name="Sanchez-Garcia M."/>
            <person name="Morin E."/>
            <person name="Andreopoulos B."/>
            <person name="Barry K.W."/>
            <person name="Bonito G."/>
            <person name="Buee M."/>
            <person name="Carver A."/>
            <person name="Chen C."/>
            <person name="Cichocki N."/>
            <person name="Clum A."/>
            <person name="Culley D."/>
            <person name="Crous P.W."/>
            <person name="Fauchery L."/>
            <person name="Girlanda M."/>
            <person name="Hayes R.D."/>
            <person name="Keri Z."/>
            <person name="LaButti K."/>
            <person name="Lipzen A."/>
            <person name="Lombard V."/>
            <person name="Magnuson J."/>
            <person name="Maillard F."/>
            <person name="Murat C."/>
            <person name="Nolan M."/>
            <person name="Ohm R.A."/>
            <person name="Pangilinan J."/>
            <person name="Pereira M.F."/>
            <person name="Perotto S."/>
            <person name="Peter M."/>
            <person name="Pfister S."/>
            <person name="Riley R."/>
            <person name="Sitrit Y."/>
            <person name="Stielow J.B."/>
            <person name="Szollosi G."/>
            <person name="Zifcakova L."/>
            <person name="Stursova M."/>
            <person name="Spatafora J.W."/>
            <person name="Tedersoo L."/>
            <person name="Vaario L.M."/>
            <person name="Yamada A."/>
            <person name="Yan M."/>
            <person name="Wang P."/>
            <person name="Xu J."/>
            <person name="Bruns T."/>
            <person name="Baldrian P."/>
            <person name="Vilgalys R."/>
            <person name="Dunand C."/>
            <person name="Henrissat B."/>
            <person name="Grigoriev I.V."/>
            <person name="Hibbett D."/>
            <person name="Nagy L.G."/>
            <person name="Martin F.M."/>
        </authorList>
    </citation>
    <scope>NUCLEOTIDE SEQUENCE</scope>
    <source>
        <strain evidence="1">P2</strain>
    </source>
</reference>
<sequence>MQTTSKKIGGTGSALGSTIQTSKFAEGKSTKSRPLFLVLVPPPYSDLLFTSPQSAITEDSVRDVDLLSLNSAKLVGRGFTTLVPSLIPE</sequence>
<organism evidence="1 2">
    <name type="scientific">Thelephora ganbajun</name>
    <name type="common">Ganba fungus</name>
    <dbReference type="NCBI Taxonomy" id="370292"/>
    <lineage>
        <taxon>Eukaryota</taxon>
        <taxon>Fungi</taxon>
        <taxon>Dikarya</taxon>
        <taxon>Basidiomycota</taxon>
        <taxon>Agaricomycotina</taxon>
        <taxon>Agaricomycetes</taxon>
        <taxon>Thelephorales</taxon>
        <taxon>Thelephoraceae</taxon>
        <taxon>Thelephora</taxon>
    </lineage>
</organism>
<proteinExistence type="predicted"/>
<comment type="caution">
    <text evidence="1">The sequence shown here is derived from an EMBL/GenBank/DDBJ whole genome shotgun (WGS) entry which is preliminary data.</text>
</comment>
<protein>
    <submittedName>
        <fullName evidence="1">Uncharacterized protein</fullName>
    </submittedName>
</protein>
<name>A0ACB6Z3Z0_THEGA</name>
<evidence type="ECO:0000313" key="1">
    <source>
        <dbReference type="EMBL" id="KAF9643861.1"/>
    </source>
</evidence>
<dbReference type="Proteomes" id="UP000886501">
    <property type="component" value="Unassembled WGS sequence"/>
</dbReference>